<proteinExistence type="predicted"/>
<sequence>MTMLGDTEFGAIRICARAVQVLDKVGFLTLNKEDDAAVVLARNELLSVIQGNGYQLEYDSYRLVKAGDHH</sequence>
<evidence type="ECO:0000313" key="2">
    <source>
        <dbReference type="Proteomes" id="UP000515733"/>
    </source>
</evidence>
<dbReference type="EMBL" id="LR778301">
    <property type="protein sequence ID" value="CAB1369012.1"/>
    <property type="molecule type" value="Genomic_DNA"/>
</dbReference>
<keyword evidence="2" id="KW-1185">Reference proteome</keyword>
<gene>
    <name evidence="1" type="ORF">DENOEST_1847</name>
</gene>
<protein>
    <submittedName>
        <fullName evidence="1">Uncharacterized protein</fullName>
    </submittedName>
</protein>
<reference evidence="1 2" key="1">
    <citation type="submission" date="2020-03" db="EMBL/GenBank/DDBJ databases">
        <authorList>
            <consortium name="Genoscope - CEA"/>
            <person name="William W."/>
        </authorList>
    </citation>
    <scope>NUCLEOTIDE SEQUENCE [LARGE SCALE GENOMIC DNA]</scope>
    <source>
        <strain evidence="2">DSM 16959</strain>
    </source>
</reference>
<dbReference type="RefSeq" id="WP_145769022.1">
    <property type="nucleotide sequence ID" value="NZ_LR778301.1"/>
</dbReference>
<dbReference type="KEGG" id="doe:DENOEST_1847"/>
<name>A0A6S6XVT3_9PROT</name>
<dbReference type="Proteomes" id="UP000515733">
    <property type="component" value="Chromosome"/>
</dbReference>
<dbReference type="AlphaFoldDB" id="A0A6S6XVT3"/>
<accession>A0A6S6XVT3</accession>
<evidence type="ECO:0000313" key="1">
    <source>
        <dbReference type="EMBL" id="CAB1369012.1"/>
    </source>
</evidence>
<dbReference type="OrthoDB" id="8563931at2"/>
<organism evidence="1 2">
    <name type="scientific">Denitratisoma oestradiolicum</name>
    <dbReference type="NCBI Taxonomy" id="311182"/>
    <lineage>
        <taxon>Bacteria</taxon>
        <taxon>Pseudomonadati</taxon>
        <taxon>Pseudomonadota</taxon>
        <taxon>Betaproteobacteria</taxon>
        <taxon>Nitrosomonadales</taxon>
        <taxon>Sterolibacteriaceae</taxon>
        <taxon>Denitratisoma</taxon>
    </lineage>
</organism>